<evidence type="ECO:0000256" key="2">
    <source>
        <dbReference type="ARBA" id="ARBA00004202"/>
    </source>
</evidence>
<feature type="transmembrane region" description="Helical" evidence="11">
    <location>
        <begin position="73"/>
        <end position="97"/>
    </location>
</feature>
<dbReference type="SUPFAM" id="SSF161098">
    <property type="entry name" value="MetI-like"/>
    <property type="match status" value="1"/>
</dbReference>
<dbReference type="InterPro" id="IPR050388">
    <property type="entry name" value="ABC_Ni/Peptide_Import"/>
</dbReference>
<dbReference type="Gene3D" id="1.10.3720.10">
    <property type="entry name" value="MetI-like"/>
    <property type="match status" value="1"/>
</dbReference>
<evidence type="ECO:0000259" key="14">
    <source>
        <dbReference type="PROSITE" id="PS50928"/>
    </source>
</evidence>
<feature type="domain" description="ABC transporter" evidence="13">
    <location>
        <begin position="314"/>
        <end position="565"/>
    </location>
</feature>
<feature type="compositionally biased region" description="Gly residues" evidence="12">
    <location>
        <begin position="292"/>
        <end position="308"/>
    </location>
</feature>
<sequence length="618" mass="64233">MKKLLSPAGIAASLGLALLLALALAGPALWGEAATQRAVADRWAPAGSEFHFGTDDLGRDIFARVMAATRLSLLLTLGATAIGVGGGVLVGLTAVVLPRYPRRFLVWIMDMLLAFPWLLLVLFFTVIWGATATGAMLAIGLSGIPNLTRLVYNLAASVSEQDYVRAARVAGAGPVRVLFRHILPNIANPLLVQASASASVTLLAFAGLSFLGLGVQAPEYDWGRLINEGVAHLYTNPMAAIGPGIVIVFAGLVFTLVAEALTDRPGQGLRGVAAAARAAVLPGAAPLPARGAGAGGPGDGADPGGPGDRGPALAEVADLRVAFPDGAGGLVERVRGVSLAVRPGEVVGIVGESGSGKSLTAMALAGLLEAPAVVSARVRRFDDIDLDAPLTRALSKRLGTELGFVFQDPLTSLNPALTIGRQLTEVSRTHLGMSRSRARDRAVAGLEAVGIPEPRRRLGDYPHQFSGGMRQRAMIGMALTGHPRLIIADEPTTALDVTVQKQVLAVLRRAQRSTDAAIVLISHDIALVSGFCDRVVVMKDGEVVEDLDAQHIREQARHPYTRGLIACLPDMRSDRTRPLPVVEDGVPAADPLPGGEPRRPAPGVPTADAGTRSGGSAL</sequence>
<evidence type="ECO:0000256" key="3">
    <source>
        <dbReference type="ARBA" id="ARBA00005417"/>
    </source>
</evidence>
<dbReference type="Gene3D" id="3.40.50.300">
    <property type="entry name" value="P-loop containing nucleotide triphosphate hydrolases"/>
    <property type="match status" value="1"/>
</dbReference>
<dbReference type="Pfam" id="PF00005">
    <property type="entry name" value="ABC_tran"/>
    <property type="match status" value="1"/>
</dbReference>
<evidence type="ECO:0000313" key="15">
    <source>
        <dbReference type="EMBL" id="SHJ69825.1"/>
    </source>
</evidence>
<proteinExistence type="inferred from homology"/>
<dbReference type="EMBL" id="FQZK01000008">
    <property type="protein sequence ID" value="SHJ69825.1"/>
    <property type="molecule type" value="Genomic_DNA"/>
</dbReference>
<feature type="transmembrane region" description="Helical" evidence="11">
    <location>
        <begin position="190"/>
        <end position="217"/>
    </location>
</feature>
<dbReference type="PANTHER" id="PTHR43297">
    <property type="entry name" value="OLIGOPEPTIDE TRANSPORT ATP-BINDING PROTEIN APPD"/>
    <property type="match status" value="1"/>
</dbReference>
<evidence type="ECO:0000256" key="4">
    <source>
        <dbReference type="ARBA" id="ARBA00022448"/>
    </source>
</evidence>
<dbReference type="CDD" id="cd03257">
    <property type="entry name" value="ABC_NikE_OppD_transporters"/>
    <property type="match status" value="1"/>
</dbReference>
<dbReference type="SMART" id="SM00382">
    <property type="entry name" value="AAA"/>
    <property type="match status" value="1"/>
</dbReference>
<dbReference type="AlphaFoldDB" id="A0A1M6LFK5"/>
<feature type="transmembrane region" description="Helical" evidence="11">
    <location>
        <begin position="104"/>
        <end position="128"/>
    </location>
</feature>
<dbReference type="InterPro" id="IPR003439">
    <property type="entry name" value="ABC_transporter-like_ATP-bd"/>
</dbReference>
<dbReference type="PROSITE" id="PS50928">
    <property type="entry name" value="ABC_TM1"/>
    <property type="match status" value="1"/>
</dbReference>
<comment type="subcellular location">
    <subcellularLocation>
        <location evidence="11">Cell membrane</location>
        <topology evidence="11">Multi-pass membrane protein</topology>
    </subcellularLocation>
    <subcellularLocation>
        <location evidence="2">Cell membrane</location>
        <topology evidence="2">Peripheral membrane protein</topology>
    </subcellularLocation>
    <subcellularLocation>
        <location evidence="1">Membrane</location>
        <topology evidence="1">Multi-pass membrane protein</topology>
    </subcellularLocation>
</comment>
<protein>
    <submittedName>
        <fullName evidence="15">ABC-type dipeptide/oligopeptide/nickel transport system, ATPase component</fullName>
    </submittedName>
</protein>
<evidence type="ECO:0000259" key="13">
    <source>
        <dbReference type="PROSITE" id="PS50893"/>
    </source>
</evidence>
<dbReference type="InterPro" id="IPR035906">
    <property type="entry name" value="MetI-like_sf"/>
</dbReference>
<evidence type="ECO:0000313" key="16">
    <source>
        <dbReference type="Proteomes" id="UP000184452"/>
    </source>
</evidence>
<dbReference type="PROSITE" id="PS50893">
    <property type="entry name" value="ABC_TRANSPORTER_2"/>
    <property type="match status" value="1"/>
</dbReference>
<feature type="region of interest" description="Disordered" evidence="12">
    <location>
        <begin position="291"/>
        <end position="310"/>
    </location>
</feature>
<keyword evidence="5" id="KW-1003">Cell membrane</keyword>
<dbReference type="CDD" id="cd06261">
    <property type="entry name" value="TM_PBP2"/>
    <property type="match status" value="1"/>
</dbReference>
<dbReference type="GO" id="GO:0005524">
    <property type="term" value="F:ATP binding"/>
    <property type="evidence" value="ECO:0007669"/>
    <property type="project" value="UniProtKB-KW"/>
</dbReference>
<dbReference type="GO" id="GO:0055085">
    <property type="term" value="P:transmembrane transport"/>
    <property type="evidence" value="ECO:0007669"/>
    <property type="project" value="InterPro"/>
</dbReference>
<dbReference type="Proteomes" id="UP000184452">
    <property type="component" value="Unassembled WGS sequence"/>
</dbReference>
<evidence type="ECO:0000256" key="7">
    <source>
        <dbReference type="ARBA" id="ARBA00022741"/>
    </source>
</evidence>
<dbReference type="Pfam" id="PF00528">
    <property type="entry name" value="BPD_transp_1"/>
    <property type="match status" value="1"/>
</dbReference>
<evidence type="ECO:0000256" key="11">
    <source>
        <dbReference type="RuleBase" id="RU363032"/>
    </source>
</evidence>
<feature type="region of interest" description="Disordered" evidence="12">
    <location>
        <begin position="576"/>
        <end position="618"/>
    </location>
</feature>
<dbReference type="PROSITE" id="PS00211">
    <property type="entry name" value="ABC_TRANSPORTER_1"/>
    <property type="match status" value="1"/>
</dbReference>
<keyword evidence="8" id="KW-0067">ATP-binding</keyword>
<keyword evidence="6 11" id="KW-0812">Transmembrane</keyword>
<comment type="similarity">
    <text evidence="3">Belongs to the ABC transporter superfamily.</text>
</comment>
<accession>A0A1M6LFK5</accession>
<evidence type="ECO:0000256" key="10">
    <source>
        <dbReference type="ARBA" id="ARBA00023136"/>
    </source>
</evidence>
<name>A0A1M6LFK5_9ACTN</name>
<dbReference type="STRING" id="758803.SAMN05421803_108193"/>
<keyword evidence="4 11" id="KW-0813">Transport</keyword>
<dbReference type="GO" id="GO:0016887">
    <property type="term" value="F:ATP hydrolysis activity"/>
    <property type="evidence" value="ECO:0007669"/>
    <property type="project" value="InterPro"/>
</dbReference>
<evidence type="ECO:0000256" key="12">
    <source>
        <dbReference type="SAM" id="MobiDB-lite"/>
    </source>
</evidence>
<keyword evidence="16" id="KW-1185">Reference proteome</keyword>
<evidence type="ECO:0000256" key="5">
    <source>
        <dbReference type="ARBA" id="ARBA00022475"/>
    </source>
</evidence>
<dbReference type="InterPro" id="IPR027417">
    <property type="entry name" value="P-loop_NTPase"/>
</dbReference>
<dbReference type="InterPro" id="IPR000515">
    <property type="entry name" value="MetI-like"/>
</dbReference>
<organism evidence="15 16">
    <name type="scientific">Nocardiopsis flavescens</name>
    <dbReference type="NCBI Taxonomy" id="758803"/>
    <lineage>
        <taxon>Bacteria</taxon>
        <taxon>Bacillati</taxon>
        <taxon>Actinomycetota</taxon>
        <taxon>Actinomycetes</taxon>
        <taxon>Streptosporangiales</taxon>
        <taxon>Nocardiopsidaceae</taxon>
        <taxon>Nocardiopsis</taxon>
    </lineage>
</organism>
<keyword evidence="10 11" id="KW-0472">Membrane</keyword>
<evidence type="ECO:0000256" key="6">
    <source>
        <dbReference type="ARBA" id="ARBA00022692"/>
    </source>
</evidence>
<dbReference type="RefSeq" id="WP_143173370.1">
    <property type="nucleotide sequence ID" value="NZ_FQZK01000008.1"/>
</dbReference>
<gene>
    <name evidence="15" type="ORF">SAMN05421803_108193</name>
</gene>
<keyword evidence="9 11" id="KW-1133">Transmembrane helix</keyword>
<dbReference type="InterPro" id="IPR003593">
    <property type="entry name" value="AAA+_ATPase"/>
</dbReference>
<evidence type="ECO:0000256" key="9">
    <source>
        <dbReference type="ARBA" id="ARBA00022989"/>
    </source>
</evidence>
<dbReference type="InterPro" id="IPR017871">
    <property type="entry name" value="ABC_transporter-like_CS"/>
</dbReference>
<dbReference type="PANTHER" id="PTHR43297:SF2">
    <property type="entry name" value="DIPEPTIDE TRANSPORT ATP-BINDING PROTEIN DPPD"/>
    <property type="match status" value="1"/>
</dbReference>
<evidence type="ECO:0000256" key="8">
    <source>
        <dbReference type="ARBA" id="ARBA00022840"/>
    </source>
</evidence>
<dbReference type="SUPFAM" id="SSF52540">
    <property type="entry name" value="P-loop containing nucleoside triphosphate hydrolases"/>
    <property type="match status" value="1"/>
</dbReference>
<reference evidence="15 16" key="1">
    <citation type="submission" date="2016-11" db="EMBL/GenBank/DDBJ databases">
        <authorList>
            <person name="Jaros S."/>
            <person name="Januszkiewicz K."/>
            <person name="Wedrychowicz H."/>
        </authorList>
    </citation>
    <scope>NUCLEOTIDE SEQUENCE [LARGE SCALE GENOMIC DNA]</scope>
    <source>
        <strain evidence="15 16">CGMCC 4.5723</strain>
    </source>
</reference>
<evidence type="ECO:0000256" key="1">
    <source>
        <dbReference type="ARBA" id="ARBA00004141"/>
    </source>
</evidence>
<comment type="similarity">
    <text evidence="11">Belongs to the binding-protein-dependent transport system permease family.</text>
</comment>
<dbReference type="GO" id="GO:0005886">
    <property type="term" value="C:plasma membrane"/>
    <property type="evidence" value="ECO:0007669"/>
    <property type="project" value="UniProtKB-SubCell"/>
</dbReference>
<dbReference type="OrthoDB" id="9809030at2"/>
<feature type="transmembrane region" description="Helical" evidence="11">
    <location>
        <begin position="237"/>
        <end position="261"/>
    </location>
</feature>
<feature type="domain" description="ABC transmembrane type-1" evidence="14">
    <location>
        <begin position="69"/>
        <end position="258"/>
    </location>
</feature>
<keyword evidence="7" id="KW-0547">Nucleotide-binding</keyword>